<dbReference type="SUPFAM" id="SSF88713">
    <property type="entry name" value="Glycoside hydrolase/deacetylase"/>
    <property type="match status" value="1"/>
</dbReference>
<keyword evidence="2" id="KW-0812">Transmembrane</keyword>
<evidence type="ECO:0008006" key="5">
    <source>
        <dbReference type="Google" id="ProtNLM"/>
    </source>
</evidence>
<evidence type="ECO:0000313" key="3">
    <source>
        <dbReference type="EMBL" id="SET74343.1"/>
    </source>
</evidence>
<keyword evidence="2" id="KW-1133">Transmembrane helix</keyword>
<dbReference type="GO" id="GO:0005975">
    <property type="term" value="P:carbohydrate metabolic process"/>
    <property type="evidence" value="ECO:0007669"/>
    <property type="project" value="InterPro"/>
</dbReference>
<dbReference type="Proteomes" id="UP000198558">
    <property type="component" value="Unassembled WGS sequence"/>
</dbReference>
<keyword evidence="2" id="KW-0472">Membrane</keyword>
<feature type="coiled-coil region" evidence="1">
    <location>
        <begin position="278"/>
        <end position="323"/>
    </location>
</feature>
<feature type="transmembrane region" description="Helical" evidence="2">
    <location>
        <begin position="12"/>
        <end position="30"/>
    </location>
</feature>
<gene>
    <name evidence="3" type="ORF">SAMN04489758_13518</name>
</gene>
<keyword evidence="4" id="KW-1185">Reference proteome</keyword>
<evidence type="ECO:0000256" key="1">
    <source>
        <dbReference type="SAM" id="Coils"/>
    </source>
</evidence>
<name>A0A1I0GV80_9FIRM</name>
<organism evidence="3 4">
    <name type="scientific">Thomasclavelia cocleata</name>
    <dbReference type="NCBI Taxonomy" id="69824"/>
    <lineage>
        <taxon>Bacteria</taxon>
        <taxon>Bacillati</taxon>
        <taxon>Bacillota</taxon>
        <taxon>Erysipelotrichia</taxon>
        <taxon>Erysipelotrichales</taxon>
        <taxon>Coprobacillaceae</taxon>
        <taxon>Thomasclavelia</taxon>
    </lineage>
</organism>
<keyword evidence="1" id="KW-0175">Coiled coil</keyword>
<feature type="coiled-coil region" evidence="1">
    <location>
        <begin position="43"/>
        <end position="77"/>
    </location>
</feature>
<evidence type="ECO:0000256" key="2">
    <source>
        <dbReference type="SAM" id="Phobius"/>
    </source>
</evidence>
<dbReference type="Gene3D" id="3.20.20.370">
    <property type="entry name" value="Glycoside hydrolase/deacetylase"/>
    <property type="match status" value="1"/>
</dbReference>
<reference evidence="4" key="1">
    <citation type="submission" date="2016-10" db="EMBL/GenBank/DDBJ databases">
        <authorList>
            <person name="Varghese N."/>
            <person name="Submissions S."/>
        </authorList>
    </citation>
    <scope>NUCLEOTIDE SEQUENCE [LARGE SCALE GENOMIC DNA]</scope>
    <source>
        <strain evidence="4">DSM 1551</strain>
    </source>
</reference>
<evidence type="ECO:0000313" key="4">
    <source>
        <dbReference type="Proteomes" id="UP000198558"/>
    </source>
</evidence>
<proteinExistence type="predicted"/>
<dbReference type="InterPro" id="IPR011330">
    <property type="entry name" value="Glyco_hydro/deAcase_b/a-brl"/>
</dbReference>
<dbReference type="AlphaFoldDB" id="A0A1I0GV80"/>
<protein>
    <recommendedName>
        <fullName evidence="5">Polysaccharide deacetylase</fullName>
    </recommendedName>
</protein>
<accession>A0A1I0GV80</accession>
<dbReference type="EMBL" id="FOIN01000035">
    <property type="protein sequence ID" value="SET74343.1"/>
    <property type="molecule type" value="Genomic_DNA"/>
</dbReference>
<sequence length="326" mass="38268">MIENKEQRWKLVIVFVIFIITIGVLLFLFLQEDQIKKEKDVYYGKMEQEVETFVKEKKQLETDLLDLEKKYDNEINGKASVELLFTDLNENIYTDIYPWMKEYGYIGTLAISPKSFPGQKDCLSMKQFKELINAGWQCCLKWDESSDINEWLSSCRELAKALEIKLVNAVYFPTGSYNSKYDEILMKEGILVVVYHDENDLLSINSKFKNDLWYSSALAWNSNQATSILSNLMNQKGNMVYTIGSESIYEKYEEGNFIAMLKRLKSFSEKNSILVYNLLEAREYCKEIENKRESIENNYKPQKEVLESKIAELDKKIDSVYDKYIK</sequence>